<feature type="transmembrane region" description="Helical" evidence="1">
    <location>
        <begin position="144"/>
        <end position="164"/>
    </location>
</feature>
<evidence type="ECO:0000313" key="2">
    <source>
        <dbReference type="EnsemblMetazoa" id="ACOM034250-PA.1"/>
    </source>
</evidence>
<name>A0A8W7PMB6_ANOCL</name>
<keyword evidence="1" id="KW-0472">Membrane</keyword>
<evidence type="ECO:0000256" key="1">
    <source>
        <dbReference type="SAM" id="Phobius"/>
    </source>
</evidence>
<reference evidence="2" key="1">
    <citation type="submission" date="2022-08" db="UniProtKB">
        <authorList>
            <consortium name="EnsemblMetazoa"/>
        </authorList>
    </citation>
    <scope>IDENTIFICATION</scope>
</reference>
<dbReference type="AlphaFoldDB" id="A0A8W7PMB6"/>
<keyword evidence="1" id="KW-1133">Transmembrane helix</keyword>
<proteinExistence type="predicted"/>
<dbReference type="Proteomes" id="UP000075882">
    <property type="component" value="Unassembled WGS sequence"/>
</dbReference>
<keyword evidence="1" id="KW-0812">Transmembrane</keyword>
<accession>A0A8W7PMB6</accession>
<dbReference type="VEuPathDB" id="VectorBase:ACON2_042893"/>
<organism evidence="2">
    <name type="scientific">Anopheles coluzzii</name>
    <name type="common">African malaria mosquito</name>
    <dbReference type="NCBI Taxonomy" id="1518534"/>
    <lineage>
        <taxon>Eukaryota</taxon>
        <taxon>Metazoa</taxon>
        <taxon>Ecdysozoa</taxon>
        <taxon>Arthropoda</taxon>
        <taxon>Hexapoda</taxon>
        <taxon>Insecta</taxon>
        <taxon>Pterygota</taxon>
        <taxon>Neoptera</taxon>
        <taxon>Endopterygota</taxon>
        <taxon>Diptera</taxon>
        <taxon>Nematocera</taxon>
        <taxon>Culicoidea</taxon>
        <taxon>Culicidae</taxon>
        <taxon>Anophelinae</taxon>
        <taxon>Anopheles</taxon>
    </lineage>
</organism>
<feature type="transmembrane region" description="Helical" evidence="1">
    <location>
        <begin position="112"/>
        <end position="132"/>
    </location>
</feature>
<protein>
    <submittedName>
        <fullName evidence="2">Uncharacterized protein</fullName>
    </submittedName>
</protein>
<dbReference type="EnsemblMetazoa" id="ACOM034250-RA">
    <property type="protein sequence ID" value="ACOM034250-PA.1"/>
    <property type="gene ID" value="ACOM034250"/>
</dbReference>
<sequence>MKLSFEARFCRRPAEYWTYPLNFVPLSSGTRLSAFCSRWLPSEPADVRIFLHSCCILLLINSISTFVCLLARRAVQEQQWLHYTLIIWQIHCLLAQLYLWHEISKYHHVAELVYLIPLCLALLPLDACYSIAFHGGLSAVFNSLYRTAFVVHHAAVWLMPLLGLTCAVHREYADCIFIS</sequence>
<feature type="transmembrane region" description="Helical" evidence="1">
    <location>
        <begin position="49"/>
        <end position="71"/>
    </location>
</feature>